<accession>A0A4C1WVT0</accession>
<comment type="caution">
    <text evidence="1">The sequence shown here is derived from an EMBL/GenBank/DDBJ whole genome shotgun (WGS) entry which is preliminary data.</text>
</comment>
<dbReference type="Proteomes" id="UP000299102">
    <property type="component" value="Unassembled WGS sequence"/>
</dbReference>
<sequence>MVSGLYKYEASKTTSETVAMAPKLATLMLLLVTAKCATTNEIENLDRTLDDLITRIPRCYQDTCSDHERVKRQLVPYCTADSRRQGSILTYVAAVTALGSVGRLVSVQQPLQAIYRYAYLNPAQAGGPVLPLFISAMIRPNSINAQGSRDSDIPSSIRTNVIRMGSRRNRPDGNNDENGHLIAYENGGPYEIYNFAPQPRSLNRGIATGVDFARQSHWRRAEDSINEWVRRGNGYVDQTVVVIYENHLTNPRPVGFAQHVAFYHTNGTLRYECDDFYSNDPTAEPIIHDELQ</sequence>
<evidence type="ECO:0000313" key="1">
    <source>
        <dbReference type="EMBL" id="GBP55626.1"/>
    </source>
</evidence>
<dbReference type="EMBL" id="BGZK01000673">
    <property type="protein sequence ID" value="GBP55626.1"/>
    <property type="molecule type" value="Genomic_DNA"/>
</dbReference>
<organism evidence="1 2">
    <name type="scientific">Eumeta variegata</name>
    <name type="common">Bagworm moth</name>
    <name type="synonym">Eumeta japonica</name>
    <dbReference type="NCBI Taxonomy" id="151549"/>
    <lineage>
        <taxon>Eukaryota</taxon>
        <taxon>Metazoa</taxon>
        <taxon>Ecdysozoa</taxon>
        <taxon>Arthropoda</taxon>
        <taxon>Hexapoda</taxon>
        <taxon>Insecta</taxon>
        <taxon>Pterygota</taxon>
        <taxon>Neoptera</taxon>
        <taxon>Endopterygota</taxon>
        <taxon>Lepidoptera</taxon>
        <taxon>Glossata</taxon>
        <taxon>Ditrysia</taxon>
        <taxon>Tineoidea</taxon>
        <taxon>Psychidae</taxon>
        <taxon>Oiketicinae</taxon>
        <taxon>Eumeta</taxon>
    </lineage>
</organism>
<protein>
    <submittedName>
        <fullName evidence="1">Uncharacterized protein</fullName>
    </submittedName>
</protein>
<gene>
    <name evidence="1" type="ORF">EVAR_35862_1</name>
</gene>
<dbReference type="AlphaFoldDB" id="A0A4C1WVT0"/>
<name>A0A4C1WVT0_EUMVA</name>
<dbReference type="InterPro" id="IPR044929">
    <property type="entry name" value="DNA/RNA_non-sp_Endonuclease_sf"/>
</dbReference>
<evidence type="ECO:0000313" key="2">
    <source>
        <dbReference type="Proteomes" id="UP000299102"/>
    </source>
</evidence>
<dbReference type="Gene3D" id="3.40.570.10">
    <property type="entry name" value="Extracellular Endonuclease, subunit A"/>
    <property type="match status" value="1"/>
</dbReference>
<reference evidence="1 2" key="1">
    <citation type="journal article" date="2019" name="Commun. Biol.">
        <title>The bagworm genome reveals a unique fibroin gene that provides high tensile strength.</title>
        <authorList>
            <person name="Kono N."/>
            <person name="Nakamura H."/>
            <person name="Ohtoshi R."/>
            <person name="Tomita M."/>
            <person name="Numata K."/>
            <person name="Arakawa K."/>
        </authorList>
    </citation>
    <scope>NUCLEOTIDE SEQUENCE [LARGE SCALE GENOMIC DNA]</scope>
</reference>
<keyword evidence="2" id="KW-1185">Reference proteome</keyword>
<dbReference type="OrthoDB" id="6606584at2759"/>
<proteinExistence type="predicted"/>